<dbReference type="SUPFAM" id="SSF54236">
    <property type="entry name" value="Ubiquitin-like"/>
    <property type="match status" value="1"/>
</dbReference>
<gene>
    <name evidence="2" type="ORF">CTRI78_v000929</name>
</gene>
<evidence type="ECO:0000256" key="1">
    <source>
        <dbReference type="SAM" id="MobiDB-lite"/>
    </source>
</evidence>
<feature type="compositionally biased region" description="Low complexity" evidence="1">
    <location>
        <begin position="930"/>
        <end position="942"/>
    </location>
</feature>
<organism evidence="2 3">
    <name type="scientific">Colletotrichum trifolii</name>
    <dbReference type="NCBI Taxonomy" id="5466"/>
    <lineage>
        <taxon>Eukaryota</taxon>
        <taxon>Fungi</taxon>
        <taxon>Dikarya</taxon>
        <taxon>Ascomycota</taxon>
        <taxon>Pezizomycotina</taxon>
        <taxon>Sordariomycetes</taxon>
        <taxon>Hypocreomycetidae</taxon>
        <taxon>Glomerellales</taxon>
        <taxon>Glomerellaceae</taxon>
        <taxon>Colletotrichum</taxon>
        <taxon>Colletotrichum orbiculare species complex</taxon>
    </lineage>
</organism>
<feature type="region of interest" description="Disordered" evidence="1">
    <location>
        <begin position="651"/>
        <end position="684"/>
    </location>
</feature>
<sequence length="1012" mass="112428">MSACPGPPKSPAPHPPRRGNSVTADRLTRYRSIREHKSVLDFGRDWRDWEVDIFQDDETVSNATTETGTATSIGVCFGIAVDEENVAPSDAKTRSPAAGKRTQQQTTPSSAARRRTAPALSALPQTPLQSRSHFSQWQWRDTGEGSSSPSPLGRGNNNTRRSTGSFIIIAINIIRSTVAARDLPPPVPQLRPRSHNPVLISTSSTCADLRLSARADHARSQIITKLALHPIPSKELVRDAEWERPPPPTNEYDQRQHHQYQQPPRHSSQPQQQPDGEDDQDPPLWGQQQGRAQGQNQEQDEAARWADEVARLEAETDRILAEQKRKDLARLQAQLAAVPDPPPRVRSPIVDKFAFFLRKGRRSDTATTLTKSPALHFQPLSRDCRPVSTMDPSRFIQAGGGGIVPQIDAPTSASNSGERRVTIRCMQSSISLPVTPDTTPADILYSAANLMTQNINPKTSTVMECYFAFGLDRRVRRYERVRDVLNSWDRDSQHCLLIAPGDSVDKNPDLNLESVPRTIDAPPGFVNFSISHCSRPGKWNKRYFTLLETGQMFSAKKKDAKASDKDSTSICHLSDFDLYSVTEKDMLKQIRAPKKHTFAVKSQQKSSVFQNTENFIHFFSTDDVRLAEDFKKALHAWRSWYLVNKKVDLTKTKKSHSSDKSPKATGLTRSGTMHRPKPSVDESPYTIGTFSPLLDLNRFDKPLDEFGKDPLPEPQTSRLAETQGAHKHKVVSRARTTPNLAASQPTSRRHIDPFAKDQEFRSGGLLGRGYEGRKHQAEKAAVAAAVEEYQYAPERGFTGGKSLLTQYVEPQGQLPERRGTVRSSRSAAEHPPQPRSRSRPPVARPATSSRPKTSDGPSSAKHNMPQPLVDLTPKVPDLPAAWRDGHGRGIRAPSGKPLIEMATGWENQPDATMSPQLPTVTRMNTTKAYPPQRMASQSAASRPRSRSTAGNGAPVRRVVSNEQPPMPSLPRRTSRQNDEDVPLINFVERDRGRDARPRAPPQGLGRSGTVRH</sequence>
<feature type="compositionally biased region" description="Low complexity" evidence="1">
    <location>
        <begin position="839"/>
        <end position="851"/>
    </location>
</feature>
<evidence type="ECO:0008006" key="4">
    <source>
        <dbReference type="Google" id="ProtNLM"/>
    </source>
</evidence>
<comment type="caution">
    <text evidence="2">The sequence shown here is derived from an EMBL/GenBank/DDBJ whole genome shotgun (WGS) entry which is preliminary data.</text>
</comment>
<dbReference type="PANTHER" id="PTHR38700:SF1">
    <property type="entry name" value="PH DOMAIN-CONTAINING PROTEIN"/>
    <property type="match status" value="1"/>
</dbReference>
<dbReference type="EMBL" id="RYZW01000005">
    <property type="protein sequence ID" value="TDZ74144.1"/>
    <property type="molecule type" value="Genomic_DNA"/>
</dbReference>
<feature type="compositionally biased region" description="Low complexity" evidence="1">
    <location>
        <begin position="282"/>
        <end position="297"/>
    </location>
</feature>
<dbReference type="InterPro" id="IPR011993">
    <property type="entry name" value="PH-like_dom_sf"/>
</dbReference>
<dbReference type="PANTHER" id="PTHR38700">
    <property type="entry name" value="YALI0E22418P"/>
    <property type="match status" value="1"/>
</dbReference>
<feature type="region of interest" description="Disordered" evidence="1">
    <location>
        <begin position="87"/>
        <end position="161"/>
    </location>
</feature>
<feature type="compositionally biased region" description="Polar residues" evidence="1">
    <location>
        <begin position="126"/>
        <end position="161"/>
    </location>
</feature>
<feature type="compositionally biased region" description="Basic and acidic residues" evidence="1">
    <location>
        <begin position="987"/>
        <end position="997"/>
    </location>
</feature>
<feature type="region of interest" description="Disordered" evidence="1">
    <location>
        <begin position="926"/>
        <end position="1012"/>
    </location>
</feature>
<feature type="region of interest" description="Disordered" evidence="1">
    <location>
        <begin position="810"/>
        <end position="895"/>
    </location>
</feature>
<evidence type="ECO:0000313" key="2">
    <source>
        <dbReference type="EMBL" id="TDZ74144.1"/>
    </source>
</evidence>
<dbReference type="Gene3D" id="2.30.29.30">
    <property type="entry name" value="Pleckstrin-homology domain (PH domain)/Phosphotyrosine-binding domain (PTB)"/>
    <property type="match status" value="1"/>
</dbReference>
<feature type="compositionally biased region" description="Basic and acidic residues" evidence="1">
    <location>
        <begin position="651"/>
        <end position="662"/>
    </location>
</feature>
<feature type="compositionally biased region" description="Low complexity" evidence="1">
    <location>
        <begin position="259"/>
        <end position="274"/>
    </location>
</feature>
<proteinExistence type="predicted"/>
<dbReference type="STRING" id="5466.A0A4R8RX77"/>
<evidence type="ECO:0000313" key="3">
    <source>
        <dbReference type="Proteomes" id="UP000295703"/>
    </source>
</evidence>
<dbReference type="InterPro" id="IPR029071">
    <property type="entry name" value="Ubiquitin-like_domsf"/>
</dbReference>
<feature type="compositionally biased region" description="Pro residues" evidence="1">
    <location>
        <begin position="1"/>
        <end position="14"/>
    </location>
</feature>
<protein>
    <recommendedName>
        <fullName evidence="4">PH domain-containing protein</fullName>
    </recommendedName>
</protein>
<keyword evidence="3" id="KW-1185">Reference proteome</keyword>
<feature type="compositionally biased region" description="Low complexity" evidence="1">
    <location>
        <begin position="106"/>
        <end position="124"/>
    </location>
</feature>
<name>A0A4R8RX77_COLTR</name>
<reference evidence="2 3" key="1">
    <citation type="submission" date="2018-12" db="EMBL/GenBank/DDBJ databases">
        <title>Genome sequence and assembly of Colletotrichum trifolii.</title>
        <authorList>
            <person name="Gan P."/>
            <person name="Shirasu K."/>
        </authorList>
    </citation>
    <scope>NUCLEOTIDE SEQUENCE [LARGE SCALE GENOMIC DNA]</scope>
    <source>
        <strain evidence="2 3">543-2</strain>
    </source>
</reference>
<dbReference type="AlphaFoldDB" id="A0A4R8RX77"/>
<dbReference type="Proteomes" id="UP000295703">
    <property type="component" value="Unassembled WGS sequence"/>
</dbReference>
<accession>A0A4R8RX77</accession>
<feature type="region of interest" description="Disordered" evidence="1">
    <location>
        <begin position="1"/>
        <end position="22"/>
    </location>
</feature>
<feature type="region of interest" description="Disordered" evidence="1">
    <location>
        <begin position="237"/>
        <end position="304"/>
    </location>
</feature>